<proteinExistence type="predicted"/>
<evidence type="ECO:0000313" key="1">
    <source>
        <dbReference type="EMBL" id="GFD59745.1"/>
    </source>
</evidence>
<dbReference type="AlphaFoldDB" id="A0A699XIJ2"/>
<accession>A0A699XIJ2</accession>
<reference evidence="1" key="1">
    <citation type="journal article" date="2019" name="Sci. Rep.">
        <title>Draft genome of Tanacetum cinerariifolium, the natural source of mosquito coil.</title>
        <authorList>
            <person name="Yamashiro T."/>
            <person name="Shiraishi A."/>
            <person name="Satake H."/>
            <person name="Nakayama K."/>
        </authorList>
    </citation>
    <scope>NUCLEOTIDE SEQUENCE</scope>
</reference>
<gene>
    <name evidence="1" type="ORF">Tci_931714</name>
</gene>
<dbReference type="EMBL" id="BKCJ011868826">
    <property type="protein sequence ID" value="GFD59745.1"/>
    <property type="molecule type" value="Genomic_DNA"/>
</dbReference>
<sequence length="73" mass="7802">SGMLRRAMASWDMALARDQIGELALSLRLWLVVGVAGCERFAGDSTQATTSPTLPCGHAVAETLGFAVRRQLL</sequence>
<protein>
    <submittedName>
        <fullName evidence="1">Uncharacterized protein</fullName>
    </submittedName>
</protein>
<name>A0A699XIJ2_TANCI</name>
<organism evidence="1">
    <name type="scientific">Tanacetum cinerariifolium</name>
    <name type="common">Dalmatian daisy</name>
    <name type="synonym">Chrysanthemum cinerariifolium</name>
    <dbReference type="NCBI Taxonomy" id="118510"/>
    <lineage>
        <taxon>Eukaryota</taxon>
        <taxon>Viridiplantae</taxon>
        <taxon>Streptophyta</taxon>
        <taxon>Embryophyta</taxon>
        <taxon>Tracheophyta</taxon>
        <taxon>Spermatophyta</taxon>
        <taxon>Magnoliopsida</taxon>
        <taxon>eudicotyledons</taxon>
        <taxon>Gunneridae</taxon>
        <taxon>Pentapetalae</taxon>
        <taxon>asterids</taxon>
        <taxon>campanulids</taxon>
        <taxon>Asterales</taxon>
        <taxon>Asteraceae</taxon>
        <taxon>Asteroideae</taxon>
        <taxon>Anthemideae</taxon>
        <taxon>Anthemidinae</taxon>
        <taxon>Tanacetum</taxon>
    </lineage>
</organism>
<feature type="non-terminal residue" evidence="1">
    <location>
        <position position="73"/>
    </location>
</feature>
<feature type="non-terminal residue" evidence="1">
    <location>
        <position position="1"/>
    </location>
</feature>
<comment type="caution">
    <text evidence="1">The sequence shown here is derived from an EMBL/GenBank/DDBJ whole genome shotgun (WGS) entry which is preliminary data.</text>
</comment>